<evidence type="ECO:0000256" key="4">
    <source>
        <dbReference type="ARBA" id="ARBA00022989"/>
    </source>
</evidence>
<keyword evidence="6" id="KW-0675">Receptor</keyword>
<proteinExistence type="predicted"/>
<keyword evidence="2" id="KW-0812">Transmembrane</keyword>
<keyword evidence="11" id="KW-1185">Reference proteome</keyword>
<reference evidence="10" key="2">
    <citation type="submission" date="2025-09" db="UniProtKB">
        <authorList>
            <consortium name="Ensembl"/>
        </authorList>
    </citation>
    <scope>IDENTIFICATION</scope>
</reference>
<keyword evidence="5" id="KW-0472">Membrane</keyword>
<evidence type="ECO:0000256" key="1">
    <source>
        <dbReference type="ARBA" id="ARBA00004479"/>
    </source>
</evidence>
<evidence type="ECO:0000313" key="11">
    <source>
        <dbReference type="Proteomes" id="UP000472262"/>
    </source>
</evidence>
<dbReference type="Gene3D" id="3.40.50.11530">
    <property type="match status" value="1"/>
</dbReference>
<evidence type="ECO:0000256" key="3">
    <source>
        <dbReference type="ARBA" id="ARBA00022729"/>
    </source>
</evidence>
<dbReference type="PANTHER" id="PTHR15583:SF12">
    <property type="entry name" value="INTERLEUKIN-17 RECEPTOR C"/>
    <property type="match status" value="1"/>
</dbReference>
<dbReference type="AlphaFoldDB" id="A0A672Q8Z6"/>
<name>A0A672Q8Z6_SINGR</name>
<dbReference type="InParanoid" id="A0A672Q8Z6"/>
<accession>A0A672Q8Z6</accession>
<dbReference type="Proteomes" id="UP000472262">
    <property type="component" value="Unassembled WGS sequence"/>
</dbReference>
<feature type="chain" id="PRO_5025485661" description="SEFIR domain-containing protein" evidence="8">
    <location>
        <begin position="21"/>
        <end position="571"/>
    </location>
</feature>
<keyword evidence="7" id="KW-0325">Glycoprotein</keyword>
<organism evidence="10 11">
    <name type="scientific">Sinocyclocheilus grahami</name>
    <name type="common">Dianchi golden-line fish</name>
    <name type="synonym">Barbus grahami</name>
    <dbReference type="NCBI Taxonomy" id="75366"/>
    <lineage>
        <taxon>Eukaryota</taxon>
        <taxon>Metazoa</taxon>
        <taxon>Chordata</taxon>
        <taxon>Craniata</taxon>
        <taxon>Vertebrata</taxon>
        <taxon>Euteleostomi</taxon>
        <taxon>Actinopterygii</taxon>
        <taxon>Neopterygii</taxon>
        <taxon>Teleostei</taxon>
        <taxon>Ostariophysi</taxon>
        <taxon>Cypriniformes</taxon>
        <taxon>Cyprinidae</taxon>
        <taxon>Cyprininae</taxon>
        <taxon>Sinocyclocheilus</taxon>
    </lineage>
</organism>
<evidence type="ECO:0000256" key="6">
    <source>
        <dbReference type="ARBA" id="ARBA00023170"/>
    </source>
</evidence>
<dbReference type="OMA" id="NSCTHAQ"/>
<evidence type="ECO:0000256" key="8">
    <source>
        <dbReference type="SAM" id="SignalP"/>
    </source>
</evidence>
<dbReference type="GO" id="GO:0016020">
    <property type="term" value="C:membrane"/>
    <property type="evidence" value="ECO:0007669"/>
    <property type="project" value="UniProtKB-SubCell"/>
</dbReference>
<feature type="signal peptide" evidence="8">
    <location>
        <begin position="1"/>
        <end position="20"/>
    </location>
</feature>
<comment type="subcellular location">
    <subcellularLocation>
        <location evidence="1">Membrane</location>
        <topology evidence="1">Single-pass type I membrane protein</topology>
    </subcellularLocation>
</comment>
<dbReference type="InterPro" id="IPR039465">
    <property type="entry name" value="IL-17_rcpt-like"/>
</dbReference>
<dbReference type="Pfam" id="PF08357">
    <property type="entry name" value="SEFIR"/>
    <property type="match status" value="1"/>
</dbReference>
<feature type="domain" description="SEFIR" evidence="9">
    <location>
        <begin position="439"/>
        <end position="564"/>
    </location>
</feature>
<dbReference type="PANTHER" id="PTHR15583">
    <property type="entry name" value="INTERLEUKIN-17 RECEPTOR"/>
    <property type="match status" value="1"/>
</dbReference>
<evidence type="ECO:0000256" key="2">
    <source>
        <dbReference type="ARBA" id="ARBA00022692"/>
    </source>
</evidence>
<dbReference type="InterPro" id="IPR013568">
    <property type="entry name" value="SEFIR_dom"/>
</dbReference>
<protein>
    <recommendedName>
        <fullName evidence="9">SEFIR domain-containing protein</fullName>
    </recommendedName>
</protein>
<dbReference type="Ensembl" id="ENSSGRT00000075150.1">
    <property type="protein sequence ID" value="ENSSGRP00000070549.1"/>
    <property type="gene ID" value="ENSSGRG00000036064.1"/>
</dbReference>
<keyword evidence="4" id="KW-1133">Transmembrane helix</keyword>
<evidence type="ECO:0000256" key="5">
    <source>
        <dbReference type="ARBA" id="ARBA00023136"/>
    </source>
</evidence>
<evidence type="ECO:0000259" key="9">
    <source>
        <dbReference type="Pfam" id="PF08357"/>
    </source>
</evidence>
<evidence type="ECO:0000313" key="10">
    <source>
        <dbReference type="Ensembl" id="ENSSGRP00000070549.1"/>
    </source>
</evidence>
<dbReference type="GO" id="GO:0030368">
    <property type="term" value="F:interleukin-17 receptor activity"/>
    <property type="evidence" value="ECO:0007669"/>
    <property type="project" value="InterPro"/>
</dbReference>
<keyword evidence="3 8" id="KW-0732">Signal</keyword>
<reference evidence="10" key="1">
    <citation type="submission" date="2025-08" db="UniProtKB">
        <authorList>
            <consortium name="Ensembl"/>
        </authorList>
    </citation>
    <scope>IDENTIFICATION</scope>
</reference>
<sequence>MSVWTLLLLLSVALWVFTRALERAELHAGHALTCGQGIIYCEVKSGGHTCIQDDEHVYVSSLDAYIVQCQKQQTWSLCLKVLVNVTVRDADQPVMGDGSGSGDEEAEVEMHEGAHQEDLVNMTSADAAVRVCYTYSSQSHSSMLRFTVRSSAFDDKATLQVWMSLVVEIPEAELGSSVVVHSSCTNSCTHAQTKLVNLPSIEEVCSKGLDAIFCKVPPKLHKKTDHATGAIKLYVTKADEERFQEFSACQKMGRKGRCLTVEWNNASHEFELLPSSVGPCLCFEIWGNFPRTEYCPFLNETAVSGASVSVSLAETETHLKALVWSLSAPCRLEAQLWLCRKGSGLDRSCHAVNSRSQVHTRLNDSWKETQHRHWQLEGEFLQVERHPSLCMQVKVSGMDGFLGPVCPFEDFCVKCCVFRWLKVDDVKPAAGGVEVLLVCPPDADCTVTDSVCRLCTSLSAVGFRVSLDLWSRSEISALGPVPWLHSCLDQVQWRGGKAVLVLTDAACERAEEWGCRVARQRPEEERQTWVDRGVQSLTCSEVFDASLSCILADYLLGRAGERFMLKLPRSE</sequence>
<evidence type="ECO:0000256" key="7">
    <source>
        <dbReference type="ARBA" id="ARBA00023180"/>
    </source>
</evidence>